<keyword evidence="1" id="KW-0472">Membrane</keyword>
<dbReference type="AlphaFoldDB" id="A0A1B8RU10"/>
<evidence type="ECO:0000313" key="2">
    <source>
        <dbReference type="EMBL" id="OBY12297.1"/>
    </source>
</evidence>
<feature type="transmembrane region" description="Helical" evidence="1">
    <location>
        <begin position="35"/>
        <end position="55"/>
    </location>
</feature>
<protein>
    <submittedName>
        <fullName evidence="2">Uncharacterized protein</fullName>
    </submittedName>
</protein>
<accession>A0A1B8RU10</accession>
<gene>
    <name evidence="2" type="ORF">CP373A1_01505</name>
</gene>
<comment type="caution">
    <text evidence="2">The sequence shown here is derived from an EMBL/GenBank/DDBJ whole genome shotgun (WGS) entry which is preliminary data.</text>
</comment>
<evidence type="ECO:0000313" key="3">
    <source>
        <dbReference type="Proteomes" id="UP000092714"/>
    </source>
</evidence>
<dbReference type="EMBL" id="MAPZ01000009">
    <property type="protein sequence ID" value="OBY12297.1"/>
    <property type="molecule type" value="Genomic_DNA"/>
</dbReference>
<sequence>MISTQKDFKKAFKNIRENFQSGMNRSSRGWRSWPIFYFCSPFKFIILCGLLATLLLCGVGLYGLIVIILLVLLFIFVP</sequence>
<proteinExistence type="predicted"/>
<keyword evidence="1" id="KW-0812">Transmembrane</keyword>
<organism evidence="2 3">
    <name type="scientific">Clostridium paraputrificum</name>
    <dbReference type="NCBI Taxonomy" id="29363"/>
    <lineage>
        <taxon>Bacteria</taxon>
        <taxon>Bacillati</taxon>
        <taxon>Bacillota</taxon>
        <taxon>Clostridia</taxon>
        <taxon>Eubacteriales</taxon>
        <taxon>Clostridiaceae</taxon>
        <taxon>Clostridium</taxon>
    </lineage>
</organism>
<dbReference type="Proteomes" id="UP000092714">
    <property type="component" value="Unassembled WGS sequence"/>
</dbReference>
<reference evidence="2 3" key="1">
    <citation type="submission" date="2016-06" db="EMBL/GenBank/DDBJ databases">
        <authorList>
            <person name="Kjaerup R.B."/>
            <person name="Dalgaard T.S."/>
            <person name="Juul-Madsen H.R."/>
        </authorList>
    </citation>
    <scope>NUCLEOTIDE SEQUENCE [LARGE SCALE GENOMIC DNA]</scope>
    <source>
        <strain evidence="2 3">373-A1</strain>
    </source>
</reference>
<keyword evidence="3" id="KW-1185">Reference proteome</keyword>
<name>A0A1B8RU10_9CLOT</name>
<keyword evidence="1" id="KW-1133">Transmembrane helix</keyword>
<feature type="transmembrane region" description="Helical" evidence="1">
    <location>
        <begin position="61"/>
        <end position="77"/>
    </location>
</feature>
<evidence type="ECO:0000256" key="1">
    <source>
        <dbReference type="SAM" id="Phobius"/>
    </source>
</evidence>